<evidence type="ECO:0000313" key="2">
    <source>
        <dbReference type="EMBL" id="RUS71505.1"/>
    </source>
</evidence>
<feature type="compositionally biased region" description="Polar residues" evidence="1">
    <location>
        <begin position="1"/>
        <end position="16"/>
    </location>
</feature>
<feature type="compositionally biased region" description="Basic and acidic residues" evidence="1">
    <location>
        <begin position="280"/>
        <end position="289"/>
    </location>
</feature>
<dbReference type="EMBL" id="RQTK01001204">
    <property type="protein sequence ID" value="RUS71505.1"/>
    <property type="molecule type" value="Genomic_DNA"/>
</dbReference>
<evidence type="ECO:0000256" key="1">
    <source>
        <dbReference type="SAM" id="MobiDB-lite"/>
    </source>
</evidence>
<reference evidence="2 3" key="1">
    <citation type="submission" date="2019-01" db="EMBL/GenBank/DDBJ databases">
        <title>A draft genome assembly of the solar-powered sea slug Elysia chlorotica.</title>
        <authorList>
            <person name="Cai H."/>
            <person name="Li Q."/>
            <person name="Fang X."/>
            <person name="Li J."/>
            <person name="Curtis N.E."/>
            <person name="Altenburger A."/>
            <person name="Shibata T."/>
            <person name="Feng M."/>
            <person name="Maeda T."/>
            <person name="Schwartz J.A."/>
            <person name="Shigenobu S."/>
            <person name="Lundholm N."/>
            <person name="Nishiyama T."/>
            <person name="Yang H."/>
            <person name="Hasebe M."/>
            <person name="Li S."/>
            <person name="Pierce S.K."/>
            <person name="Wang J."/>
        </authorList>
    </citation>
    <scope>NUCLEOTIDE SEQUENCE [LARGE SCALE GENOMIC DNA]</scope>
    <source>
        <strain evidence="2">EC2010</strain>
        <tissue evidence="2">Whole organism of an adult</tissue>
    </source>
</reference>
<name>A0A433SQK5_ELYCH</name>
<dbReference type="AlphaFoldDB" id="A0A433SQK5"/>
<feature type="region of interest" description="Disordered" evidence="1">
    <location>
        <begin position="1"/>
        <end position="27"/>
    </location>
</feature>
<organism evidence="2 3">
    <name type="scientific">Elysia chlorotica</name>
    <name type="common">Eastern emerald elysia</name>
    <name type="synonym">Sea slug</name>
    <dbReference type="NCBI Taxonomy" id="188477"/>
    <lineage>
        <taxon>Eukaryota</taxon>
        <taxon>Metazoa</taxon>
        <taxon>Spiralia</taxon>
        <taxon>Lophotrochozoa</taxon>
        <taxon>Mollusca</taxon>
        <taxon>Gastropoda</taxon>
        <taxon>Heterobranchia</taxon>
        <taxon>Euthyneura</taxon>
        <taxon>Panpulmonata</taxon>
        <taxon>Sacoglossa</taxon>
        <taxon>Placobranchoidea</taxon>
        <taxon>Plakobranchidae</taxon>
        <taxon>Elysia</taxon>
    </lineage>
</organism>
<gene>
    <name evidence="2" type="ORF">EGW08_020756</name>
</gene>
<keyword evidence="3" id="KW-1185">Reference proteome</keyword>
<sequence length="330" mass="34982">MTTINENETAHSGSNQGHEDYESDSDESLLNAFAELFTVSTDEDNNENNVDSDSDDSFVTNYSILGPGLCCLPNLEALGIFDETNGEGNEASGIDTDASLCVGTISIPFNMSANDQSTSTLDTKVVEAQSPQNTVKSSADTNVEVVVEQYTGEGARPKVFNSNSRPNGGVNADEQCAEKGARPKVFNSNSRPNGGVNADEQCAEKGARPKVSNSNSRPNGGVNADEQCAEKGARPKVFNSNSRPNGGVNADEQCAEKGARPKVSNSNSRPNGGVIANEQCAEKGSRPKATDTAQADATDDSYRQRFTSSYEPDEPEKVLIAIVSFNLNTT</sequence>
<dbReference type="Proteomes" id="UP000271974">
    <property type="component" value="Unassembled WGS sequence"/>
</dbReference>
<accession>A0A433SQK5</accession>
<evidence type="ECO:0000313" key="3">
    <source>
        <dbReference type="Proteomes" id="UP000271974"/>
    </source>
</evidence>
<protein>
    <submittedName>
        <fullName evidence="2">Uncharacterized protein</fullName>
    </submittedName>
</protein>
<proteinExistence type="predicted"/>
<comment type="caution">
    <text evidence="2">The sequence shown here is derived from an EMBL/GenBank/DDBJ whole genome shotgun (WGS) entry which is preliminary data.</text>
</comment>
<feature type="region of interest" description="Disordered" evidence="1">
    <location>
        <begin position="181"/>
        <end position="315"/>
    </location>
</feature>